<feature type="region of interest" description="Disordered" evidence="1">
    <location>
        <begin position="1"/>
        <end position="25"/>
    </location>
</feature>
<reference evidence="3" key="1">
    <citation type="submission" date="2021-12" db="EMBL/GenBank/DDBJ databases">
        <authorList>
            <person name="Lee J.-H."/>
            <person name="Kim S.-B."/>
        </authorList>
    </citation>
    <scope>NUCLEOTIDE SEQUENCE</scope>
    <source>
        <strain evidence="3">NR30</strain>
    </source>
</reference>
<proteinExistence type="predicted"/>
<evidence type="ECO:0000259" key="2">
    <source>
        <dbReference type="Pfam" id="PF01548"/>
    </source>
</evidence>
<dbReference type="GO" id="GO:0003677">
    <property type="term" value="F:DNA binding"/>
    <property type="evidence" value="ECO:0007669"/>
    <property type="project" value="InterPro"/>
</dbReference>
<dbReference type="PANTHER" id="PTHR33055:SF3">
    <property type="entry name" value="PUTATIVE TRANSPOSASE FOR IS117-RELATED"/>
    <property type="match status" value="1"/>
</dbReference>
<feature type="compositionally biased region" description="Polar residues" evidence="1">
    <location>
        <begin position="14"/>
        <end position="25"/>
    </location>
</feature>
<evidence type="ECO:0000313" key="4">
    <source>
        <dbReference type="Proteomes" id="UP001108029"/>
    </source>
</evidence>
<comment type="caution">
    <text evidence="3">The sequence shown here is derived from an EMBL/GenBank/DDBJ whole genome shotgun (WGS) entry which is preliminary data.</text>
</comment>
<dbReference type="InterPro" id="IPR047650">
    <property type="entry name" value="Transpos_IS110"/>
</dbReference>
<feature type="domain" description="Transposase IS110-like N-terminal" evidence="2">
    <location>
        <begin position="32"/>
        <end position="148"/>
    </location>
</feature>
<dbReference type="EMBL" id="JAJSBI010000037">
    <property type="protein sequence ID" value="MCD9880187.1"/>
    <property type="molecule type" value="Genomic_DNA"/>
</dbReference>
<accession>A0A9Q3VYQ8</accession>
<name>A0A9Q3VYQ8_9ACTN</name>
<dbReference type="Proteomes" id="UP001108029">
    <property type="component" value="Unassembled WGS sequence"/>
</dbReference>
<organism evidence="3 4">
    <name type="scientific">Streptomyces guryensis</name>
    <dbReference type="NCBI Taxonomy" id="2886947"/>
    <lineage>
        <taxon>Bacteria</taxon>
        <taxon>Bacillati</taxon>
        <taxon>Actinomycetota</taxon>
        <taxon>Actinomycetes</taxon>
        <taxon>Kitasatosporales</taxon>
        <taxon>Streptomycetaceae</taxon>
        <taxon>Streptomyces</taxon>
    </lineage>
</organism>
<keyword evidence="4" id="KW-1185">Reference proteome</keyword>
<protein>
    <submittedName>
        <fullName evidence="3">IS110 family transposase</fullName>
    </submittedName>
</protein>
<evidence type="ECO:0000313" key="3">
    <source>
        <dbReference type="EMBL" id="MCD9880187.1"/>
    </source>
</evidence>
<dbReference type="Pfam" id="PF01548">
    <property type="entry name" value="DEDD_Tnp_IS110"/>
    <property type="match status" value="1"/>
</dbReference>
<dbReference type="GO" id="GO:0006313">
    <property type="term" value="P:DNA transposition"/>
    <property type="evidence" value="ECO:0007669"/>
    <property type="project" value="InterPro"/>
</dbReference>
<gene>
    <name evidence="3" type="ORF">LJ657_42870</name>
</gene>
<dbReference type="InterPro" id="IPR002525">
    <property type="entry name" value="Transp_IS110-like_N"/>
</dbReference>
<dbReference type="GO" id="GO:0004803">
    <property type="term" value="F:transposase activity"/>
    <property type="evidence" value="ECO:0007669"/>
    <property type="project" value="InterPro"/>
</dbReference>
<dbReference type="PANTHER" id="PTHR33055">
    <property type="entry name" value="TRANSPOSASE FOR INSERTION SEQUENCE ELEMENT IS1111A"/>
    <property type="match status" value="1"/>
</dbReference>
<evidence type="ECO:0000256" key="1">
    <source>
        <dbReference type="SAM" id="MobiDB-lite"/>
    </source>
</evidence>
<sequence>MAAVSGASPRRAVGTSTPSASTSTCHSRHRAANVLALGKDAVWAVDVADGMAALWINILPNHGRQLVCIPGLAVSRASAGYRGTGKTDATDATVIVDQARTRRDLTVLRTEDEQVVELRILTSRRADLVGERTRKINCLRGQLASIFPAVERALELGNLGPPILLSGYQNPAALRQIGRKRGNLAAQP</sequence>
<dbReference type="AlphaFoldDB" id="A0A9Q3VYQ8"/>